<evidence type="ECO:0000256" key="5">
    <source>
        <dbReference type="ARBA" id="ARBA00022630"/>
    </source>
</evidence>
<dbReference type="InterPro" id="IPR036155">
    <property type="entry name" value="Crypto/Photolyase_N_sf"/>
</dbReference>
<comment type="caution">
    <text evidence="16">The sequence shown here is derived from an EMBL/GenBank/DDBJ whole genome shotgun (WGS) entry which is preliminary data.</text>
</comment>
<dbReference type="SUPFAM" id="SSF48173">
    <property type="entry name" value="Cryptochrome/photolyase FAD-binding domain"/>
    <property type="match status" value="1"/>
</dbReference>
<evidence type="ECO:0000256" key="14">
    <source>
        <dbReference type="RuleBase" id="RU004182"/>
    </source>
</evidence>
<dbReference type="RefSeq" id="WP_176977814.1">
    <property type="nucleotide sequence ID" value="NZ_JABZEO010000015.1"/>
</dbReference>
<dbReference type="GO" id="GO:0000719">
    <property type="term" value="P:photoreactive repair"/>
    <property type="evidence" value="ECO:0007669"/>
    <property type="project" value="UniProtKB-ARBA"/>
</dbReference>
<dbReference type="InterPro" id="IPR002081">
    <property type="entry name" value="Cryptochrome/DNA_photolyase_1"/>
</dbReference>
<dbReference type="PANTHER" id="PTHR11455">
    <property type="entry name" value="CRYPTOCHROME"/>
    <property type="match status" value="1"/>
</dbReference>
<dbReference type="PANTHER" id="PTHR11455:SF9">
    <property type="entry name" value="CRYPTOCHROME CIRCADIAN CLOCK 5 ISOFORM X1"/>
    <property type="match status" value="1"/>
</dbReference>
<dbReference type="PROSITE" id="PS51645">
    <property type="entry name" value="PHR_CRY_ALPHA_BETA"/>
    <property type="match status" value="1"/>
</dbReference>
<dbReference type="PRINTS" id="PR00147">
    <property type="entry name" value="DNAPHOTLYASE"/>
</dbReference>
<evidence type="ECO:0000256" key="12">
    <source>
        <dbReference type="PIRSR" id="PIRSR602081-1"/>
    </source>
</evidence>
<proteinExistence type="inferred from homology"/>
<evidence type="ECO:0000256" key="10">
    <source>
        <dbReference type="ARBA" id="ARBA00059220"/>
    </source>
</evidence>
<evidence type="ECO:0000259" key="15">
    <source>
        <dbReference type="PROSITE" id="PS51645"/>
    </source>
</evidence>
<feature type="binding site" evidence="12">
    <location>
        <position position="232"/>
    </location>
    <ligand>
        <name>FAD</name>
        <dbReference type="ChEBI" id="CHEBI:57692"/>
    </ligand>
</feature>
<organism evidence="16 17">
    <name type="scientific">Allochromatium humboldtianum</name>
    <dbReference type="NCBI Taxonomy" id="504901"/>
    <lineage>
        <taxon>Bacteria</taxon>
        <taxon>Pseudomonadati</taxon>
        <taxon>Pseudomonadota</taxon>
        <taxon>Gammaproteobacteria</taxon>
        <taxon>Chromatiales</taxon>
        <taxon>Chromatiaceae</taxon>
        <taxon>Allochromatium</taxon>
    </lineage>
</organism>
<dbReference type="PROSITE" id="PS00394">
    <property type="entry name" value="DNA_PHOTOLYASES_1_1"/>
    <property type="match status" value="1"/>
</dbReference>
<feature type="site" description="Electron transfer via tryptophanyl radical" evidence="13">
    <location>
        <position position="392"/>
    </location>
</feature>
<comment type="similarity">
    <text evidence="14">Belongs to the DNA photolyase family.</text>
</comment>
<sequence>MNHTQTSGLAPSILWFRRDLRLDDNPALAAASSGGAPVIPVYIHAPEEEAPWEPGAASRWWLHWSLVALDASLRARGNRLRILRGPSLEALHRLAAETGARAIHWNRLYDPATRARDTRIKQTLRAEGLCCESHKAALLFEPWEILNGSGQPYRVFSAFWRACGRSLHIEPPCPAPEVIPDRPESGETLTLDALDLLPRIAWDQGLHATWTPGETAALERARAFVDARLSDYGGMRDRPDRPGNSRLSPHLHFGEIGPRRLLSLIVAAFGDPTRGAAEPYVRELGWREFAHHLLHHFPETPTEPLDGRFGAFPWAEEDVEGALRAWQRGRTGIPLVDAGMRELWHTGWMHNRVRMVVASLLTKNLLVPWQAGARWFWDTLVDADLAGNTLGWQWTAGCGADAAPYFRIFNPVLQGQRFDPDGVYVRRWCPELARLPDKYLQQPWTAPQAVLTAAGVRLGVDYPRPIIDLAQSRARALAAWERIK</sequence>
<dbReference type="GO" id="GO:0009416">
    <property type="term" value="P:response to light stimulus"/>
    <property type="evidence" value="ECO:0007669"/>
    <property type="project" value="TreeGrafter"/>
</dbReference>
<dbReference type="GO" id="GO:0071949">
    <property type="term" value="F:FAD binding"/>
    <property type="evidence" value="ECO:0007669"/>
    <property type="project" value="TreeGrafter"/>
</dbReference>
<dbReference type="InterPro" id="IPR018394">
    <property type="entry name" value="DNA_photolyase_1_CS_C"/>
</dbReference>
<evidence type="ECO:0000256" key="4">
    <source>
        <dbReference type="ARBA" id="ARBA00014046"/>
    </source>
</evidence>
<evidence type="ECO:0000256" key="1">
    <source>
        <dbReference type="ARBA" id="ARBA00001932"/>
    </source>
</evidence>
<name>A0A850RQB6_9GAMM</name>
<dbReference type="Gene3D" id="1.10.579.10">
    <property type="entry name" value="DNA Cyclobutane Dipyrimidine Photolyase, subunit A, domain 3"/>
    <property type="match status" value="1"/>
</dbReference>
<dbReference type="InterPro" id="IPR014729">
    <property type="entry name" value="Rossmann-like_a/b/a_fold"/>
</dbReference>
<dbReference type="Proteomes" id="UP000592294">
    <property type="component" value="Unassembled WGS sequence"/>
</dbReference>
<feature type="site" description="Electron transfer via tryptophanyl radical" evidence="13">
    <location>
        <position position="314"/>
    </location>
</feature>
<dbReference type="GO" id="GO:0003677">
    <property type="term" value="F:DNA binding"/>
    <property type="evidence" value="ECO:0007669"/>
    <property type="project" value="TreeGrafter"/>
</dbReference>
<keyword evidence="17" id="KW-1185">Reference proteome</keyword>
<keyword evidence="7 14" id="KW-0157">Chromophore</keyword>
<dbReference type="InterPro" id="IPR036134">
    <property type="entry name" value="Crypto/Photolyase_FAD-like_sf"/>
</dbReference>
<comment type="cofactor">
    <cofactor evidence="12">
        <name>FAD</name>
        <dbReference type="ChEBI" id="CHEBI:57692"/>
    </cofactor>
    <text evidence="12">Binds 1 FAD per subunit.</text>
</comment>
<keyword evidence="6 12" id="KW-0274">FAD</keyword>
<dbReference type="InterPro" id="IPR005101">
    <property type="entry name" value="Cryptochr/Photolyase_FAD-bd"/>
</dbReference>
<evidence type="ECO:0000256" key="7">
    <source>
        <dbReference type="ARBA" id="ARBA00022991"/>
    </source>
</evidence>
<feature type="binding site" evidence="12">
    <location>
        <begin position="382"/>
        <end position="384"/>
    </location>
    <ligand>
        <name>FAD</name>
        <dbReference type="ChEBI" id="CHEBI:57692"/>
    </ligand>
</feature>
<accession>A0A850RQB6</accession>
<comment type="function">
    <text evidence="10">Involved in repair of UV radiation-induced DNA damage. Catalyzes the light-dependent monomerization (300-600 nm) of cyclobutyl pyrimidine dimers (in cis-syn configuration), which are formed between adjacent bases on the same DNA strand upon exposure to ultraviolet radiation.</text>
</comment>
<keyword evidence="16" id="KW-0456">Lyase</keyword>
<dbReference type="InterPro" id="IPR006050">
    <property type="entry name" value="DNA_photolyase_N"/>
</dbReference>
<comment type="catalytic activity">
    <reaction evidence="9">
        <text>cyclobutadipyrimidine (in DNA) = 2 pyrimidine residues (in DNA).</text>
        <dbReference type="EC" id="4.1.99.3"/>
    </reaction>
</comment>
<evidence type="ECO:0000256" key="6">
    <source>
        <dbReference type="ARBA" id="ARBA00022827"/>
    </source>
</evidence>
<evidence type="ECO:0000256" key="3">
    <source>
        <dbReference type="ARBA" id="ARBA00013149"/>
    </source>
</evidence>
<evidence type="ECO:0000256" key="13">
    <source>
        <dbReference type="PIRSR" id="PIRSR602081-2"/>
    </source>
</evidence>
<dbReference type="AlphaFoldDB" id="A0A850RQB6"/>
<evidence type="ECO:0000313" key="16">
    <source>
        <dbReference type="EMBL" id="NVZ11093.1"/>
    </source>
</evidence>
<evidence type="ECO:0000256" key="8">
    <source>
        <dbReference type="ARBA" id="ARBA00031671"/>
    </source>
</evidence>
<dbReference type="Gene3D" id="1.25.40.80">
    <property type="match status" value="1"/>
</dbReference>
<dbReference type="EMBL" id="JABZEO010000015">
    <property type="protein sequence ID" value="NVZ11093.1"/>
    <property type="molecule type" value="Genomic_DNA"/>
</dbReference>
<keyword evidence="5 12" id="KW-0285">Flavoprotein</keyword>
<dbReference type="FunFam" id="1.10.579.10:FF:000003">
    <property type="entry name" value="Deoxyribodipyrimidine photo-lyase"/>
    <property type="match status" value="1"/>
</dbReference>
<feature type="site" description="Electron transfer via tryptophanyl radical" evidence="13">
    <location>
        <position position="369"/>
    </location>
</feature>
<protein>
    <recommendedName>
        <fullName evidence="4">Deoxyribodipyrimidine photo-lyase</fullName>
        <ecNumber evidence="3">4.1.99.3</ecNumber>
    </recommendedName>
    <alternativeName>
        <fullName evidence="8">DNA photolyase</fullName>
    </alternativeName>
    <alternativeName>
        <fullName evidence="11">Photoreactivating enzyme</fullName>
    </alternativeName>
</protein>
<dbReference type="EC" id="4.1.99.3" evidence="3"/>
<evidence type="ECO:0000313" key="17">
    <source>
        <dbReference type="Proteomes" id="UP000592294"/>
    </source>
</evidence>
<evidence type="ECO:0000256" key="11">
    <source>
        <dbReference type="ARBA" id="ARBA00083107"/>
    </source>
</evidence>
<dbReference type="SUPFAM" id="SSF52425">
    <property type="entry name" value="Cryptochrome/photolyase, N-terminal domain"/>
    <property type="match status" value="1"/>
</dbReference>
<comment type="cofactor">
    <cofactor evidence="1">
        <name>(6R)-5,10-methylene-5,6,7,8-tetrahydrofolate</name>
        <dbReference type="ChEBI" id="CHEBI:15636"/>
    </cofactor>
</comment>
<dbReference type="Pfam" id="PF00875">
    <property type="entry name" value="DNA_photolyase"/>
    <property type="match status" value="1"/>
</dbReference>
<feature type="domain" description="Photolyase/cryptochrome alpha/beta" evidence="15">
    <location>
        <begin position="10"/>
        <end position="139"/>
    </location>
</feature>
<dbReference type="Pfam" id="PF03441">
    <property type="entry name" value="FAD_binding_7"/>
    <property type="match status" value="1"/>
</dbReference>
<comment type="similarity">
    <text evidence="2">Belongs to the DNA photolyase class-1 family.</text>
</comment>
<reference evidence="16 17" key="1">
    <citation type="submission" date="2020-06" db="EMBL/GenBank/DDBJ databases">
        <title>Whole-genome sequence of Allochromatium humboldtianum DSM 21881, type strain.</title>
        <authorList>
            <person name="Kyndt J.A."/>
            <person name="Meyer T.E."/>
        </authorList>
    </citation>
    <scope>NUCLEOTIDE SEQUENCE [LARGE SCALE GENOMIC DNA]</scope>
    <source>
        <strain evidence="16 17">DSM 21881</strain>
    </source>
</reference>
<gene>
    <name evidence="16" type="ORF">HW932_17700</name>
</gene>
<dbReference type="Gene3D" id="3.40.50.620">
    <property type="entry name" value="HUPs"/>
    <property type="match status" value="1"/>
</dbReference>
<evidence type="ECO:0000256" key="2">
    <source>
        <dbReference type="ARBA" id="ARBA00005862"/>
    </source>
</evidence>
<feature type="binding site" evidence="12">
    <location>
        <position position="280"/>
    </location>
    <ligand>
        <name>FAD</name>
        <dbReference type="ChEBI" id="CHEBI:57692"/>
    </ligand>
</feature>
<dbReference type="GO" id="GO:0003904">
    <property type="term" value="F:deoxyribodipyrimidine photo-lyase activity"/>
    <property type="evidence" value="ECO:0007669"/>
    <property type="project" value="UniProtKB-EC"/>
</dbReference>
<evidence type="ECO:0000256" key="9">
    <source>
        <dbReference type="ARBA" id="ARBA00033999"/>
    </source>
</evidence>